<keyword evidence="1" id="KW-1133">Transmembrane helix</keyword>
<dbReference type="RefSeq" id="WP_307341854.1">
    <property type="nucleotide sequence ID" value="NZ_JAUSUQ010000013.1"/>
</dbReference>
<keyword evidence="3" id="KW-1185">Reference proteome</keyword>
<evidence type="ECO:0000313" key="2">
    <source>
        <dbReference type="EMBL" id="MDQ0340364.1"/>
    </source>
</evidence>
<evidence type="ECO:0000256" key="1">
    <source>
        <dbReference type="SAM" id="Phobius"/>
    </source>
</evidence>
<sequence length="67" mass="7032">MYSAIRHKSKTGWLIGAGALVLASGGTLVRFDMHLALPVANLLGIFMIFLGTNTTVVVSRSVSVSNA</sequence>
<accession>A0ABU0CVK9</accession>
<organism evidence="2 3">
    <name type="scientific">Caldalkalibacillus uzonensis</name>
    <dbReference type="NCBI Taxonomy" id="353224"/>
    <lineage>
        <taxon>Bacteria</taxon>
        <taxon>Bacillati</taxon>
        <taxon>Bacillota</taxon>
        <taxon>Bacilli</taxon>
        <taxon>Bacillales</taxon>
        <taxon>Bacillaceae</taxon>
        <taxon>Caldalkalibacillus</taxon>
    </lineage>
</organism>
<gene>
    <name evidence="2" type="ORF">J2S00_003173</name>
</gene>
<proteinExistence type="predicted"/>
<dbReference type="EMBL" id="JAUSUQ010000013">
    <property type="protein sequence ID" value="MDQ0340364.1"/>
    <property type="molecule type" value="Genomic_DNA"/>
</dbReference>
<reference evidence="2 3" key="1">
    <citation type="submission" date="2023-07" db="EMBL/GenBank/DDBJ databases">
        <title>Genomic Encyclopedia of Type Strains, Phase IV (KMG-IV): sequencing the most valuable type-strain genomes for metagenomic binning, comparative biology and taxonomic classification.</title>
        <authorList>
            <person name="Goeker M."/>
        </authorList>
    </citation>
    <scope>NUCLEOTIDE SEQUENCE [LARGE SCALE GENOMIC DNA]</scope>
    <source>
        <strain evidence="2 3">DSM 17740</strain>
    </source>
</reference>
<name>A0ABU0CVK9_9BACI</name>
<comment type="caution">
    <text evidence="2">The sequence shown here is derived from an EMBL/GenBank/DDBJ whole genome shotgun (WGS) entry which is preliminary data.</text>
</comment>
<keyword evidence="1" id="KW-0472">Membrane</keyword>
<feature type="transmembrane region" description="Helical" evidence="1">
    <location>
        <begin position="35"/>
        <end position="58"/>
    </location>
</feature>
<dbReference type="Proteomes" id="UP001232445">
    <property type="component" value="Unassembled WGS sequence"/>
</dbReference>
<protein>
    <submittedName>
        <fullName evidence="2">Uncharacterized membrane protein HdeD (DUF308 family)</fullName>
    </submittedName>
</protein>
<keyword evidence="1" id="KW-0812">Transmembrane</keyword>
<feature type="transmembrane region" description="Helical" evidence="1">
    <location>
        <begin position="12"/>
        <end position="29"/>
    </location>
</feature>
<evidence type="ECO:0000313" key="3">
    <source>
        <dbReference type="Proteomes" id="UP001232445"/>
    </source>
</evidence>